<dbReference type="EMBL" id="RCVZ01000011">
    <property type="protein sequence ID" value="RLQ94042.1"/>
    <property type="molecule type" value="Genomic_DNA"/>
</dbReference>
<gene>
    <name evidence="1" type="ORF">D9X91_15520</name>
</gene>
<proteinExistence type="predicted"/>
<name>A0A3L7K067_9BACI</name>
<comment type="caution">
    <text evidence="1">The sequence shown here is derived from an EMBL/GenBank/DDBJ whole genome shotgun (WGS) entry which is preliminary data.</text>
</comment>
<dbReference type="Proteomes" id="UP000276770">
    <property type="component" value="Unassembled WGS sequence"/>
</dbReference>
<evidence type="ECO:0000313" key="2">
    <source>
        <dbReference type="Proteomes" id="UP000276770"/>
    </source>
</evidence>
<keyword evidence="2" id="KW-1185">Reference proteome</keyword>
<sequence>MMSHFKEKLLKTTIFEKRAFSKEFPSPFVLFSSLSLSHPFISICKKRIIITKLQHLTAEEGGIFVEYFWMKVDVYNFVHKNTKRKH</sequence>
<organism evidence="1 2">
    <name type="scientific">Falsibacillus albus</name>
    <dbReference type="NCBI Taxonomy" id="2478915"/>
    <lineage>
        <taxon>Bacteria</taxon>
        <taxon>Bacillati</taxon>
        <taxon>Bacillota</taxon>
        <taxon>Bacilli</taxon>
        <taxon>Bacillales</taxon>
        <taxon>Bacillaceae</taxon>
        <taxon>Falsibacillus</taxon>
    </lineage>
</organism>
<protein>
    <submittedName>
        <fullName evidence="1">Uncharacterized protein</fullName>
    </submittedName>
</protein>
<accession>A0A3L7K067</accession>
<evidence type="ECO:0000313" key="1">
    <source>
        <dbReference type="EMBL" id="RLQ94042.1"/>
    </source>
</evidence>
<dbReference type="AlphaFoldDB" id="A0A3L7K067"/>
<reference evidence="1 2" key="1">
    <citation type="submission" date="2018-10" db="EMBL/GenBank/DDBJ databases">
        <title>Falsibacillus sp. genome draft.</title>
        <authorList>
            <person name="Shi S."/>
        </authorList>
    </citation>
    <scope>NUCLEOTIDE SEQUENCE [LARGE SCALE GENOMIC DNA]</scope>
    <source>
        <strain evidence="1 2">GY 10110</strain>
    </source>
</reference>